<evidence type="ECO:0000313" key="3">
    <source>
        <dbReference type="Proteomes" id="UP000837857"/>
    </source>
</evidence>
<reference evidence="2" key="1">
    <citation type="submission" date="2022-03" db="EMBL/GenBank/DDBJ databases">
        <authorList>
            <person name="Martin H S."/>
        </authorList>
    </citation>
    <scope>NUCLEOTIDE SEQUENCE</scope>
</reference>
<feature type="compositionally biased region" description="Basic residues" evidence="1">
    <location>
        <begin position="55"/>
        <end position="64"/>
    </location>
</feature>
<sequence length="163" mass="18252">MHGAKNKAVEPTKTAGTPAASLGDCWRLLGGWRTVRGVRRAGDTRRTVNQSRSVGRSRVRRRTCRPSSAAAHSQPPLWERLRFEVPTVVRSRCPTPGERSLFVTTLARERSGRREIRNNGALQYNERDLKCVASATFPSRARACLFRLFARGGCRSRADLSPY</sequence>
<feature type="region of interest" description="Disordered" evidence="1">
    <location>
        <begin position="46"/>
        <end position="71"/>
    </location>
</feature>
<dbReference type="EMBL" id="OW152820">
    <property type="protein sequence ID" value="CAH2074884.1"/>
    <property type="molecule type" value="Genomic_DNA"/>
</dbReference>
<protein>
    <submittedName>
        <fullName evidence="2">Uncharacterized protein</fullName>
    </submittedName>
</protein>
<dbReference type="Proteomes" id="UP000837857">
    <property type="component" value="Chromosome 8"/>
</dbReference>
<feature type="non-terminal residue" evidence="2">
    <location>
        <position position="163"/>
    </location>
</feature>
<proteinExistence type="predicted"/>
<keyword evidence="3" id="KW-1185">Reference proteome</keyword>
<evidence type="ECO:0000256" key="1">
    <source>
        <dbReference type="SAM" id="MobiDB-lite"/>
    </source>
</evidence>
<gene>
    <name evidence="2" type="ORF">IPOD504_LOCUS16301</name>
</gene>
<organism evidence="2 3">
    <name type="scientific">Iphiclides podalirius</name>
    <name type="common">scarce swallowtail</name>
    <dbReference type="NCBI Taxonomy" id="110791"/>
    <lineage>
        <taxon>Eukaryota</taxon>
        <taxon>Metazoa</taxon>
        <taxon>Ecdysozoa</taxon>
        <taxon>Arthropoda</taxon>
        <taxon>Hexapoda</taxon>
        <taxon>Insecta</taxon>
        <taxon>Pterygota</taxon>
        <taxon>Neoptera</taxon>
        <taxon>Endopterygota</taxon>
        <taxon>Lepidoptera</taxon>
        <taxon>Glossata</taxon>
        <taxon>Ditrysia</taxon>
        <taxon>Papilionoidea</taxon>
        <taxon>Papilionidae</taxon>
        <taxon>Papilioninae</taxon>
        <taxon>Iphiclides</taxon>
    </lineage>
</organism>
<name>A0ABN8J366_9NEOP</name>
<accession>A0ABN8J366</accession>
<evidence type="ECO:0000313" key="2">
    <source>
        <dbReference type="EMBL" id="CAH2074884.1"/>
    </source>
</evidence>